<feature type="transmembrane region" description="Helical" evidence="5">
    <location>
        <begin position="119"/>
        <end position="142"/>
    </location>
</feature>
<organism evidence="7 8">
    <name type="scientific">Thiomicrorhabdus sediminis</name>
    <dbReference type="NCBI Taxonomy" id="2580412"/>
    <lineage>
        <taxon>Bacteria</taxon>
        <taxon>Pseudomonadati</taxon>
        <taxon>Pseudomonadota</taxon>
        <taxon>Gammaproteobacteria</taxon>
        <taxon>Thiotrichales</taxon>
        <taxon>Piscirickettsiaceae</taxon>
        <taxon>Thiomicrorhabdus</taxon>
    </lineage>
</organism>
<reference evidence="7 8" key="1">
    <citation type="submission" date="2019-05" db="EMBL/GenBank/DDBJ databases">
        <title>Thiomicrorhabdus sediminis sp. nov, a novel sulfur-oxidizing bacterium isolated from coastal sediment.</title>
        <authorList>
            <person name="Liu X."/>
        </authorList>
    </citation>
    <scope>NUCLEOTIDE SEQUENCE [LARGE SCALE GENOMIC DNA]</scope>
    <source>
        <strain evidence="7 8">G1</strain>
    </source>
</reference>
<sequence length="156" mass="17725">MIKNTCFYWQAQFKVSLILALLLMVLGYVVTPILFASFNERQAGEFAAVLFNLIAVVTVLLLLGLLVIAFKLRLVSLKTHWSAGLAFMLMLSLLFYFAPEMASIKVQNSMQNLRESLDWPRFAALHGIYQLGYLVVIAMLILQTWQSRKMIEKSCA</sequence>
<evidence type="ECO:0000256" key="3">
    <source>
        <dbReference type="ARBA" id="ARBA00022989"/>
    </source>
</evidence>
<protein>
    <submittedName>
        <fullName evidence="7">DUF4149 domain-containing protein</fullName>
    </submittedName>
</protein>
<comment type="subcellular location">
    <subcellularLocation>
        <location evidence="1">Membrane</location>
    </subcellularLocation>
</comment>
<dbReference type="GO" id="GO:0016020">
    <property type="term" value="C:membrane"/>
    <property type="evidence" value="ECO:0007669"/>
    <property type="project" value="UniProtKB-SubCell"/>
</dbReference>
<keyword evidence="2 5" id="KW-0812">Transmembrane</keyword>
<dbReference type="OrthoDB" id="5616613at2"/>
<dbReference type="Pfam" id="PF13664">
    <property type="entry name" value="DUF4149"/>
    <property type="match status" value="1"/>
</dbReference>
<dbReference type="Proteomes" id="UP000304864">
    <property type="component" value="Chromosome"/>
</dbReference>
<dbReference type="AlphaFoldDB" id="A0A4P9K6V8"/>
<evidence type="ECO:0000256" key="2">
    <source>
        <dbReference type="ARBA" id="ARBA00022692"/>
    </source>
</evidence>
<proteinExistence type="predicted"/>
<name>A0A4P9K6V8_9GAMM</name>
<keyword evidence="3 5" id="KW-1133">Transmembrane helix</keyword>
<keyword evidence="8" id="KW-1185">Reference proteome</keyword>
<evidence type="ECO:0000256" key="5">
    <source>
        <dbReference type="SAM" id="Phobius"/>
    </source>
</evidence>
<accession>A0A4P9K6V8</accession>
<evidence type="ECO:0000313" key="7">
    <source>
        <dbReference type="EMBL" id="QCU89977.1"/>
    </source>
</evidence>
<evidence type="ECO:0000259" key="6">
    <source>
        <dbReference type="Pfam" id="PF13664"/>
    </source>
</evidence>
<gene>
    <name evidence="7" type="ORF">FE785_04675</name>
</gene>
<feature type="transmembrane region" description="Helical" evidence="5">
    <location>
        <begin position="47"/>
        <end position="69"/>
    </location>
</feature>
<dbReference type="EMBL" id="CP040602">
    <property type="protein sequence ID" value="QCU89977.1"/>
    <property type="molecule type" value="Genomic_DNA"/>
</dbReference>
<feature type="domain" description="TMEM205-like" evidence="6">
    <location>
        <begin position="24"/>
        <end position="107"/>
    </location>
</feature>
<dbReference type="InterPro" id="IPR025423">
    <property type="entry name" value="TMEM205-like"/>
</dbReference>
<feature type="transmembrane region" description="Helical" evidence="5">
    <location>
        <begin position="81"/>
        <end position="99"/>
    </location>
</feature>
<evidence type="ECO:0000256" key="4">
    <source>
        <dbReference type="ARBA" id="ARBA00023136"/>
    </source>
</evidence>
<feature type="transmembrane region" description="Helical" evidence="5">
    <location>
        <begin position="12"/>
        <end position="35"/>
    </location>
</feature>
<evidence type="ECO:0000313" key="8">
    <source>
        <dbReference type="Proteomes" id="UP000304864"/>
    </source>
</evidence>
<keyword evidence="4 5" id="KW-0472">Membrane</keyword>
<evidence type="ECO:0000256" key="1">
    <source>
        <dbReference type="ARBA" id="ARBA00004370"/>
    </source>
</evidence>
<dbReference type="RefSeq" id="WP_138564654.1">
    <property type="nucleotide sequence ID" value="NZ_CP040602.1"/>
</dbReference>
<dbReference type="KEGG" id="thig:FE785_04675"/>